<keyword evidence="1" id="KW-0732">Signal</keyword>
<evidence type="ECO:0000256" key="1">
    <source>
        <dbReference type="SAM" id="SignalP"/>
    </source>
</evidence>
<protein>
    <recommendedName>
        <fullName evidence="4">YARHG domain-containing protein</fullName>
    </recommendedName>
</protein>
<name>A0A1M5XKG4_9RHOB</name>
<proteinExistence type="predicted"/>
<reference evidence="2 3" key="1">
    <citation type="submission" date="2016-11" db="EMBL/GenBank/DDBJ databases">
        <authorList>
            <person name="Jaros S."/>
            <person name="Januszkiewicz K."/>
            <person name="Wedrychowicz H."/>
        </authorList>
    </citation>
    <scope>NUCLEOTIDE SEQUENCE [LARGE SCALE GENOMIC DNA]</scope>
    <source>
        <strain evidence="2 3">DSM 29431</strain>
    </source>
</reference>
<organism evidence="2 3">
    <name type="scientific">Marivita hallyeonensis</name>
    <dbReference type="NCBI Taxonomy" id="996342"/>
    <lineage>
        <taxon>Bacteria</taxon>
        <taxon>Pseudomonadati</taxon>
        <taxon>Pseudomonadota</taxon>
        <taxon>Alphaproteobacteria</taxon>
        <taxon>Rhodobacterales</taxon>
        <taxon>Roseobacteraceae</taxon>
        <taxon>Marivita</taxon>
    </lineage>
</organism>
<sequence length="132" mass="14713">MIRVAPISLTALTLVCMPLTLSAQTSQGGFETMVQPTDDQTECKAPRPPKDLAETAYIRNGYRAILRIIATEHWRETGGCDCQIAEFSWREVVERSEEFVISGNPRLPFDVVKLDEMATEFEEARTAACSAD</sequence>
<evidence type="ECO:0008006" key="4">
    <source>
        <dbReference type="Google" id="ProtNLM"/>
    </source>
</evidence>
<dbReference type="EMBL" id="FQXC01000007">
    <property type="protein sequence ID" value="SHI00142.1"/>
    <property type="molecule type" value="Genomic_DNA"/>
</dbReference>
<dbReference type="Proteomes" id="UP000184221">
    <property type="component" value="Unassembled WGS sequence"/>
</dbReference>
<evidence type="ECO:0000313" key="2">
    <source>
        <dbReference type="EMBL" id="SHI00142.1"/>
    </source>
</evidence>
<accession>A0A1M5XKG4</accession>
<keyword evidence="3" id="KW-1185">Reference proteome</keyword>
<evidence type="ECO:0000313" key="3">
    <source>
        <dbReference type="Proteomes" id="UP000184221"/>
    </source>
</evidence>
<dbReference type="STRING" id="996342.SAMN05443551_3974"/>
<gene>
    <name evidence="2" type="ORF">SAMN05443551_3974</name>
</gene>
<feature type="chain" id="PRO_5012861473" description="YARHG domain-containing protein" evidence="1">
    <location>
        <begin position="24"/>
        <end position="132"/>
    </location>
</feature>
<feature type="signal peptide" evidence="1">
    <location>
        <begin position="1"/>
        <end position="23"/>
    </location>
</feature>
<dbReference type="RefSeq" id="WP_245819067.1">
    <property type="nucleotide sequence ID" value="NZ_FQXC01000007.1"/>
</dbReference>
<dbReference type="AlphaFoldDB" id="A0A1M5XKG4"/>